<evidence type="ECO:0000313" key="7">
    <source>
        <dbReference type="EMBL" id="MBC6492821.1"/>
    </source>
</evidence>
<proteinExistence type="inferred from homology"/>
<dbReference type="InterPro" id="IPR016965">
    <property type="entry name" value="Pase_PHOSPHO-typ"/>
</dbReference>
<dbReference type="SUPFAM" id="SSF53448">
    <property type="entry name" value="Nucleotide-diphospho-sugar transferases"/>
    <property type="match status" value="1"/>
</dbReference>
<comment type="similarity">
    <text evidence="2">Belongs to the glycosyltransferase 2 family.</text>
</comment>
<dbReference type="Pfam" id="PF00535">
    <property type="entry name" value="Glycos_transf_2"/>
    <property type="match status" value="1"/>
</dbReference>
<dbReference type="Pfam" id="PF06888">
    <property type="entry name" value="Put_Phosphatase"/>
    <property type="match status" value="1"/>
</dbReference>
<comment type="cofactor">
    <cofactor evidence="1">
        <name>Mg(2+)</name>
        <dbReference type="ChEBI" id="CHEBI:18420"/>
    </cofactor>
</comment>
<reference evidence="7 8" key="1">
    <citation type="submission" date="2016-07" db="EMBL/GenBank/DDBJ databases">
        <title>Genome analysis of Flavihumibacter stibioxidans YS-17.</title>
        <authorList>
            <person name="Shi K."/>
            <person name="Han Y."/>
            <person name="Wang G."/>
        </authorList>
    </citation>
    <scope>NUCLEOTIDE SEQUENCE [LARGE SCALE GENOMIC DNA]</scope>
    <source>
        <strain evidence="7 8">YS-17</strain>
    </source>
</reference>
<gene>
    <name evidence="7" type="ORF">BC349_17320</name>
</gene>
<dbReference type="InterPro" id="IPR023214">
    <property type="entry name" value="HAD_sf"/>
</dbReference>
<evidence type="ECO:0000256" key="4">
    <source>
        <dbReference type="ARBA" id="ARBA00022679"/>
    </source>
</evidence>
<dbReference type="SUPFAM" id="SSF56784">
    <property type="entry name" value="HAD-like"/>
    <property type="match status" value="1"/>
</dbReference>
<accession>A0ABR7MCZ2</accession>
<evidence type="ECO:0000259" key="6">
    <source>
        <dbReference type="Pfam" id="PF00535"/>
    </source>
</evidence>
<keyword evidence="4 7" id="KW-0808">Transferase</keyword>
<dbReference type="InterPro" id="IPR001173">
    <property type="entry name" value="Glyco_trans_2-like"/>
</dbReference>
<dbReference type="PANTHER" id="PTHR48090:SF10">
    <property type="entry name" value="GLUCOSYL-3-PHOSPHOGLYCERATE SYNTHASE"/>
    <property type="match status" value="1"/>
</dbReference>
<dbReference type="Proteomes" id="UP000765802">
    <property type="component" value="Unassembled WGS sequence"/>
</dbReference>
<dbReference type="PANTHER" id="PTHR48090">
    <property type="entry name" value="UNDECAPRENYL-PHOSPHATE 4-DEOXY-4-FORMAMIDO-L-ARABINOSE TRANSFERASE-RELATED"/>
    <property type="match status" value="1"/>
</dbReference>
<dbReference type="InterPro" id="IPR029044">
    <property type="entry name" value="Nucleotide-diphossugar_trans"/>
</dbReference>
<dbReference type="Gene3D" id="3.40.50.1000">
    <property type="entry name" value="HAD superfamily/HAD-like"/>
    <property type="match status" value="1"/>
</dbReference>
<feature type="domain" description="Glycosyltransferase 2-like" evidence="6">
    <location>
        <begin position="3"/>
        <end position="119"/>
    </location>
</feature>
<comment type="caution">
    <text evidence="7">The sequence shown here is derived from an EMBL/GenBank/DDBJ whole genome shotgun (WGS) entry which is preliminary data.</text>
</comment>
<evidence type="ECO:0000256" key="3">
    <source>
        <dbReference type="ARBA" id="ARBA00022676"/>
    </source>
</evidence>
<evidence type="ECO:0000256" key="2">
    <source>
        <dbReference type="ARBA" id="ARBA00006739"/>
    </source>
</evidence>
<dbReference type="Gene3D" id="3.90.550.10">
    <property type="entry name" value="Spore Coat Polysaccharide Biosynthesis Protein SpsA, Chain A"/>
    <property type="match status" value="1"/>
</dbReference>
<organism evidence="7 8">
    <name type="scientific">Flavihumibacter stibioxidans</name>
    <dbReference type="NCBI Taxonomy" id="1834163"/>
    <lineage>
        <taxon>Bacteria</taxon>
        <taxon>Pseudomonadati</taxon>
        <taxon>Bacteroidota</taxon>
        <taxon>Chitinophagia</taxon>
        <taxon>Chitinophagales</taxon>
        <taxon>Chitinophagaceae</taxon>
        <taxon>Flavihumibacter</taxon>
    </lineage>
</organism>
<sequence length="459" mass="51317">MVTVIIPVLNEAGTIGNVVRYCLEQPMVSQVIVVDDQSADDTVKVATRAGAEVVSSAVRGKGISMKDGIQAAKNDCLVFLDGDIDPYPAGTIQMLTEPMLNNEADFVKATFSRNAGRVTELVAKPLLGIFYPGLAHFSQPLSGMIAGRKKFFQRIEFFGDYGVDIGILIDMFLMRARIMEVCIGHIENKSKPWHELGKMSREVTRAIIIKALRHKNELVNLNELELVNLISTEMKAVMEDQVTQMRKMVVFDMDHTILKGSFIEACANKFGFRQELDNLRLHEKDSATFIKRVSLLLHGISMDELLETAEEIPMIEDIGAVVKTLKERGYIVGIVSDSYHLVTNYVKNMIGADFSLSNQLEYFEGKATGEVRIPSYFYHTEESSCSHPFCKTNALRHLSKRYEIPFENTIAVADGENDRCILEQAGVGVAFCTTNELLRFAADKEINQPSFSDMLQYAN</sequence>
<keyword evidence="8" id="KW-1185">Reference proteome</keyword>
<dbReference type="InterPro" id="IPR036412">
    <property type="entry name" value="HAD-like_sf"/>
</dbReference>
<dbReference type="NCBIfam" id="TIGR01488">
    <property type="entry name" value="HAD-SF-IB"/>
    <property type="match status" value="1"/>
</dbReference>
<protein>
    <submittedName>
        <fullName evidence="7">Glycosyl transferase family 2</fullName>
    </submittedName>
</protein>
<evidence type="ECO:0000256" key="5">
    <source>
        <dbReference type="ARBA" id="ARBA00022842"/>
    </source>
</evidence>
<evidence type="ECO:0000256" key="1">
    <source>
        <dbReference type="ARBA" id="ARBA00001946"/>
    </source>
</evidence>
<dbReference type="EMBL" id="MBUA01000029">
    <property type="protein sequence ID" value="MBC6492821.1"/>
    <property type="molecule type" value="Genomic_DNA"/>
</dbReference>
<dbReference type="CDD" id="cd04179">
    <property type="entry name" value="DPM_DPG-synthase_like"/>
    <property type="match status" value="1"/>
</dbReference>
<evidence type="ECO:0000313" key="8">
    <source>
        <dbReference type="Proteomes" id="UP000765802"/>
    </source>
</evidence>
<dbReference type="GO" id="GO:0016740">
    <property type="term" value="F:transferase activity"/>
    <property type="evidence" value="ECO:0007669"/>
    <property type="project" value="UniProtKB-KW"/>
</dbReference>
<name>A0ABR7MCZ2_9BACT</name>
<keyword evidence="5" id="KW-0460">Magnesium</keyword>
<keyword evidence="3" id="KW-0328">Glycosyltransferase</keyword>
<dbReference type="InterPro" id="IPR050256">
    <property type="entry name" value="Glycosyltransferase_2"/>
</dbReference>
<dbReference type="RefSeq" id="WP_187258136.1">
    <property type="nucleotide sequence ID" value="NZ_JBHULF010000019.1"/>
</dbReference>